<comment type="caution">
    <text evidence="3">The sequence shown here is derived from an EMBL/GenBank/DDBJ whole genome shotgun (WGS) entry which is preliminary data.</text>
</comment>
<sequence length="272" mass="31455">MAFFHTKDGTRLYYRTKGTGKPIVLIHGWSNSHEAFLIQEQQLCDDYHVVTYDLRGHGKSDKPQQGLSLHTFAKDLKELLEHLELEDVLLVGWSMGTSVIFEYLRHFNQEHISKVCFVDMTPKLLNDKTWKLGLYHGSFTEKDNFNALTTIFEDWPSYAKTFIKATIPYLTEEQIEQLFHLKEDNLPHVMAAMWLSMSANDYRDVLPSITVPSLIIYGTKSTLYSEDTAQYMAQHIKHSTLLPFEGCTHFLVGEQPHRFTEAIRNFATEKSS</sequence>
<dbReference type="PANTHER" id="PTHR43798">
    <property type="entry name" value="MONOACYLGLYCEROL LIPASE"/>
    <property type="match status" value="1"/>
</dbReference>
<dbReference type="Proteomes" id="UP000182762">
    <property type="component" value="Unassembled WGS sequence"/>
</dbReference>
<dbReference type="PANTHER" id="PTHR43798:SF31">
    <property type="entry name" value="AB HYDROLASE SUPERFAMILY PROTEIN YCLE"/>
    <property type="match status" value="1"/>
</dbReference>
<gene>
    <name evidence="3" type="ORF">SAMN02745910_03850</name>
</gene>
<keyword evidence="4" id="KW-1185">Reference proteome</keyword>
<feature type="domain" description="AB hydrolase-1" evidence="2">
    <location>
        <begin position="21"/>
        <end position="254"/>
    </location>
</feature>
<dbReference type="InterPro" id="IPR029058">
    <property type="entry name" value="AB_hydrolase_fold"/>
</dbReference>
<evidence type="ECO:0000259" key="2">
    <source>
        <dbReference type="Pfam" id="PF00561"/>
    </source>
</evidence>
<evidence type="ECO:0000313" key="3">
    <source>
        <dbReference type="EMBL" id="SFQ82169.1"/>
    </source>
</evidence>
<reference evidence="3 4" key="1">
    <citation type="submission" date="2016-10" db="EMBL/GenBank/DDBJ databases">
        <authorList>
            <person name="Varghese N."/>
            <person name="Submissions S."/>
        </authorList>
    </citation>
    <scope>NUCLEOTIDE SEQUENCE [LARGE SCALE GENOMIC DNA]</scope>
    <source>
        <strain evidence="3 4">DSM 13796</strain>
    </source>
</reference>
<name>A0A1I6BMK1_9BACI</name>
<dbReference type="SUPFAM" id="SSF53474">
    <property type="entry name" value="alpha/beta-Hydrolases"/>
    <property type="match status" value="1"/>
</dbReference>
<dbReference type="Pfam" id="PF00561">
    <property type="entry name" value="Abhydrolase_1"/>
    <property type="match status" value="1"/>
</dbReference>
<accession>A0A1I6BMK1</accession>
<dbReference type="EMBL" id="FOXX01000011">
    <property type="protein sequence ID" value="SFQ82169.1"/>
    <property type="molecule type" value="Genomic_DNA"/>
</dbReference>
<dbReference type="Gene3D" id="3.40.50.1820">
    <property type="entry name" value="alpha/beta hydrolase"/>
    <property type="match status" value="1"/>
</dbReference>
<dbReference type="GeneID" id="93712425"/>
<evidence type="ECO:0000313" key="4">
    <source>
        <dbReference type="Proteomes" id="UP000182762"/>
    </source>
</evidence>
<evidence type="ECO:0000256" key="1">
    <source>
        <dbReference type="ARBA" id="ARBA00022801"/>
    </source>
</evidence>
<proteinExistence type="predicted"/>
<dbReference type="InterPro" id="IPR000073">
    <property type="entry name" value="AB_hydrolase_1"/>
</dbReference>
<keyword evidence="1" id="KW-0378">Hydrolase</keyword>
<protein>
    <submittedName>
        <fullName evidence="3">Pimeloyl-ACP methyl ester carboxylesterase</fullName>
    </submittedName>
</protein>
<dbReference type="RefSeq" id="WP_061802421.1">
    <property type="nucleotide sequence ID" value="NZ_FOXX01000011.1"/>
</dbReference>
<dbReference type="InterPro" id="IPR050266">
    <property type="entry name" value="AB_hydrolase_sf"/>
</dbReference>
<organism evidence="3 4">
    <name type="scientific">Priestia endophytica DSM 13796</name>
    <dbReference type="NCBI Taxonomy" id="1121089"/>
    <lineage>
        <taxon>Bacteria</taxon>
        <taxon>Bacillati</taxon>
        <taxon>Bacillota</taxon>
        <taxon>Bacilli</taxon>
        <taxon>Bacillales</taxon>
        <taxon>Bacillaceae</taxon>
        <taxon>Priestia</taxon>
    </lineage>
</organism>